<dbReference type="GO" id="GO:0020037">
    <property type="term" value="F:heme binding"/>
    <property type="evidence" value="ECO:0007669"/>
    <property type="project" value="InterPro"/>
</dbReference>
<dbReference type="PANTHER" id="PTHR24302:SF15">
    <property type="entry name" value="FATTY-ACID PEROXYGENASE"/>
    <property type="match status" value="1"/>
</dbReference>
<evidence type="ECO:0008006" key="9">
    <source>
        <dbReference type="Google" id="ProtNLM"/>
    </source>
</evidence>
<keyword evidence="8" id="KW-1185">Reference proteome</keyword>
<dbReference type="EMBL" id="OC921022">
    <property type="protein sequence ID" value="CAD7653043.1"/>
    <property type="molecule type" value="Genomic_DNA"/>
</dbReference>
<dbReference type="Pfam" id="PF00067">
    <property type="entry name" value="p450"/>
    <property type="match status" value="1"/>
</dbReference>
<comment type="similarity">
    <text evidence="1">Belongs to the cytochrome P450 family.</text>
</comment>
<organism evidence="7">
    <name type="scientific">Oppiella nova</name>
    <dbReference type="NCBI Taxonomy" id="334625"/>
    <lineage>
        <taxon>Eukaryota</taxon>
        <taxon>Metazoa</taxon>
        <taxon>Ecdysozoa</taxon>
        <taxon>Arthropoda</taxon>
        <taxon>Chelicerata</taxon>
        <taxon>Arachnida</taxon>
        <taxon>Acari</taxon>
        <taxon>Acariformes</taxon>
        <taxon>Sarcoptiformes</taxon>
        <taxon>Oribatida</taxon>
        <taxon>Brachypylina</taxon>
        <taxon>Oppioidea</taxon>
        <taxon>Oppiidae</taxon>
        <taxon>Oppiella</taxon>
    </lineage>
</organism>
<proteinExistence type="inferred from homology"/>
<evidence type="ECO:0000256" key="2">
    <source>
        <dbReference type="ARBA" id="ARBA00022617"/>
    </source>
</evidence>
<reference evidence="7" key="1">
    <citation type="submission" date="2020-11" db="EMBL/GenBank/DDBJ databases">
        <authorList>
            <person name="Tran Van P."/>
        </authorList>
    </citation>
    <scope>NUCLEOTIDE SEQUENCE</scope>
</reference>
<dbReference type="InterPro" id="IPR036396">
    <property type="entry name" value="Cyt_P450_sf"/>
</dbReference>
<keyword evidence="6" id="KW-0503">Monooxygenase</keyword>
<protein>
    <recommendedName>
        <fullName evidence="9">Cytochrome P450</fullName>
    </recommendedName>
</protein>
<name>A0A7R9QQL8_9ACAR</name>
<dbReference type="InterPro" id="IPR001128">
    <property type="entry name" value="Cyt_P450"/>
</dbReference>
<dbReference type="Gene3D" id="1.10.630.10">
    <property type="entry name" value="Cytochrome P450"/>
    <property type="match status" value="1"/>
</dbReference>
<dbReference type="OrthoDB" id="6435524at2759"/>
<dbReference type="EMBL" id="CAJPVJ010006197">
    <property type="protein sequence ID" value="CAG2170230.1"/>
    <property type="molecule type" value="Genomic_DNA"/>
</dbReference>
<keyword evidence="2" id="KW-0349">Heme</keyword>
<dbReference type="AlphaFoldDB" id="A0A7R9QQL8"/>
<keyword evidence="4" id="KW-0560">Oxidoreductase</keyword>
<keyword evidence="3" id="KW-0479">Metal-binding</keyword>
<dbReference type="InterPro" id="IPR050705">
    <property type="entry name" value="Cytochrome_P450_3A"/>
</dbReference>
<evidence type="ECO:0000256" key="4">
    <source>
        <dbReference type="ARBA" id="ARBA00023002"/>
    </source>
</evidence>
<evidence type="ECO:0000313" key="7">
    <source>
        <dbReference type="EMBL" id="CAD7653043.1"/>
    </source>
</evidence>
<accession>A0A7R9QQL8</accession>
<dbReference type="Proteomes" id="UP000728032">
    <property type="component" value="Unassembled WGS sequence"/>
</dbReference>
<sequence length="184" mass="20941">MFTNIQSYFTRNFDYWAKRGIRGPKPYIGFGNTLHKFLNQTTDLEVQWIHEFGKIYGIFEGNRPILTVADPELIKSILVTDFHLFNDKEANPLFHSKAHPILATNIEVKVGDDFKLNPWDDTSDRKAFVGHANDVFTPSRLRLLLSILLPKSVLNALGVKHPVRESANDASTCSRHAKCQITAF</sequence>
<dbReference type="PANTHER" id="PTHR24302">
    <property type="entry name" value="CYTOCHROME P450 FAMILY 3"/>
    <property type="match status" value="1"/>
</dbReference>
<keyword evidence="5" id="KW-0408">Iron</keyword>
<evidence type="ECO:0000256" key="1">
    <source>
        <dbReference type="ARBA" id="ARBA00010617"/>
    </source>
</evidence>
<dbReference type="SUPFAM" id="SSF48264">
    <property type="entry name" value="Cytochrome P450"/>
    <property type="match status" value="1"/>
</dbReference>
<dbReference type="GO" id="GO:0005506">
    <property type="term" value="F:iron ion binding"/>
    <property type="evidence" value="ECO:0007669"/>
    <property type="project" value="InterPro"/>
</dbReference>
<gene>
    <name evidence="7" type="ORF">ONB1V03_LOCUS9701</name>
</gene>
<evidence type="ECO:0000256" key="6">
    <source>
        <dbReference type="ARBA" id="ARBA00023033"/>
    </source>
</evidence>
<evidence type="ECO:0000313" key="8">
    <source>
        <dbReference type="Proteomes" id="UP000728032"/>
    </source>
</evidence>
<dbReference type="GO" id="GO:0008395">
    <property type="term" value="F:steroid hydroxylase activity"/>
    <property type="evidence" value="ECO:0007669"/>
    <property type="project" value="TreeGrafter"/>
</dbReference>
<evidence type="ECO:0000256" key="5">
    <source>
        <dbReference type="ARBA" id="ARBA00023004"/>
    </source>
</evidence>
<evidence type="ECO:0000256" key="3">
    <source>
        <dbReference type="ARBA" id="ARBA00022723"/>
    </source>
</evidence>
<dbReference type="GO" id="GO:0016705">
    <property type="term" value="F:oxidoreductase activity, acting on paired donors, with incorporation or reduction of molecular oxygen"/>
    <property type="evidence" value="ECO:0007669"/>
    <property type="project" value="InterPro"/>
</dbReference>